<dbReference type="Pfam" id="PF00037">
    <property type="entry name" value="Fer4"/>
    <property type="match status" value="1"/>
</dbReference>
<keyword evidence="2" id="KW-0408">Iron</keyword>
<dbReference type="InterPro" id="IPR017896">
    <property type="entry name" value="4Fe4S_Fe-S-bd"/>
</dbReference>
<evidence type="ECO:0000256" key="2">
    <source>
        <dbReference type="ARBA" id="ARBA00023004"/>
    </source>
</evidence>
<dbReference type="EMBL" id="BJCE01000050">
    <property type="protein sequence ID" value="GCL36805.1"/>
    <property type="molecule type" value="Genomic_DNA"/>
</dbReference>
<dbReference type="PROSITE" id="PS51379">
    <property type="entry name" value="4FE4S_FER_2"/>
    <property type="match status" value="1"/>
</dbReference>
<evidence type="ECO:0000256" key="1">
    <source>
        <dbReference type="ARBA" id="ARBA00022723"/>
    </source>
</evidence>
<sequence length="112" mass="12779">MAYTITSQCISCNLCVSVCPNGAIQEVEGKHVIDSEKCTNCANTIYTVPQCKAVCPTASGCVEESKDYWEMWFATYNRVIAKLTNKQDYWERWYNTYSQKLAEQLKKQQAAI</sequence>
<evidence type="ECO:0000256" key="3">
    <source>
        <dbReference type="ARBA" id="ARBA00023014"/>
    </source>
</evidence>
<evidence type="ECO:0000313" key="5">
    <source>
        <dbReference type="EMBL" id="GCL36805.1"/>
    </source>
</evidence>
<dbReference type="GO" id="GO:0051536">
    <property type="term" value="F:iron-sulfur cluster binding"/>
    <property type="evidence" value="ECO:0007669"/>
    <property type="project" value="UniProtKB-KW"/>
</dbReference>
<dbReference type="GO" id="GO:0046872">
    <property type="term" value="F:metal ion binding"/>
    <property type="evidence" value="ECO:0007669"/>
    <property type="project" value="UniProtKB-KW"/>
</dbReference>
<dbReference type="RefSeq" id="WP_137667210.1">
    <property type="nucleotide sequence ID" value="NZ_BJCE01000050.1"/>
</dbReference>
<feature type="domain" description="4Fe-4S ferredoxin-type" evidence="4">
    <location>
        <begin position="1"/>
        <end position="29"/>
    </location>
</feature>
<gene>
    <name evidence="5" type="ORF">SR1949_19110</name>
</gene>
<dbReference type="InterPro" id="IPR017900">
    <property type="entry name" value="4Fe4S_Fe_S_CS"/>
</dbReference>
<dbReference type="Gene3D" id="3.30.70.20">
    <property type="match status" value="1"/>
</dbReference>
<dbReference type="Proteomes" id="UP000300142">
    <property type="component" value="Unassembled WGS sequence"/>
</dbReference>
<comment type="caution">
    <text evidence="5">The sequence shown here is derived from an EMBL/GenBank/DDBJ whole genome shotgun (WGS) entry which is preliminary data.</text>
</comment>
<dbReference type="SUPFAM" id="SSF54862">
    <property type="entry name" value="4Fe-4S ferredoxins"/>
    <property type="match status" value="1"/>
</dbReference>
<reference evidence="6" key="1">
    <citation type="submission" date="2019-02" db="EMBL/GenBank/DDBJ databases">
        <title>Draft genome sequence of Sphaerospermopsis reniformis NIES-1949.</title>
        <authorList>
            <person name="Yamaguchi H."/>
            <person name="Suzuki S."/>
            <person name="Kawachi M."/>
        </authorList>
    </citation>
    <scope>NUCLEOTIDE SEQUENCE [LARGE SCALE GENOMIC DNA]</scope>
    <source>
        <strain evidence="6">NIES-1949</strain>
    </source>
</reference>
<protein>
    <submittedName>
        <fullName evidence="5">4Fe-4S ferredoxin iron sulfur binding domain-containing protein</fullName>
    </submittedName>
</protein>
<evidence type="ECO:0000313" key="6">
    <source>
        <dbReference type="Proteomes" id="UP000300142"/>
    </source>
</evidence>
<keyword evidence="6" id="KW-1185">Reference proteome</keyword>
<organism evidence="5 6">
    <name type="scientific">Sphaerospermopsis reniformis</name>
    <dbReference type="NCBI Taxonomy" id="531300"/>
    <lineage>
        <taxon>Bacteria</taxon>
        <taxon>Bacillati</taxon>
        <taxon>Cyanobacteriota</taxon>
        <taxon>Cyanophyceae</taxon>
        <taxon>Nostocales</taxon>
        <taxon>Aphanizomenonaceae</taxon>
        <taxon>Sphaerospermopsis</taxon>
    </lineage>
</organism>
<evidence type="ECO:0000259" key="4">
    <source>
        <dbReference type="PROSITE" id="PS51379"/>
    </source>
</evidence>
<keyword evidence="1" id="KW-0479">Metal-binding</keyword>
<accession>A0A479ZW12</accession>
<proteinExistence type="predicted"/>
<dbReference type="AlphaFoldDB" id="A0A479ZW12"/>
<dbReference type="PROSITE" id="PS00198">
    <property type="entry name" value="4FE4S_FER_1"/>
    <property type="match status" value="1"/>
</dbReference>
<keyword evidence="3" id="KW-0411">Iron-sulfur</keyword>
<name>A0A479ZW12_9CYAN</name>